<organism evidence="15 16">
    <name type="scientific">Mya arenaria</name>
    <name type="common">Soft-shell clam</name>
    <dbReference type="NCBI Taxonomy" id="6604"/>
    <lineage>
        <taxon>Eukaryota</taxon>
        <taxon>Metazoa</taxon>
        <taxon>Spiralia</taxon>
        <taxon>Lophotrochozoa</taxon>
        <taxon>Mollusca</taxon>
        <taxon>Bivalvia</taxon>
        <taxon>Autobranchia</taxon>
        <taxon>Heteroconchia</taxon>
        <taxon>Euheterodonta</taxon>
        <taxon>Imparidentia</taxon>
        <taxon>Neoheterodontei</taxon>
        <taxon>Myida</taxon>
        <taxon>Myoidea</taxon>
        <taxon>Myidae</taxon>
        <taxon>Mya</taxon>
    </lineage>
</organism>
<dbReference type="PROSITE" id="PS00010">
    <property type="entry name" value="ASX_HYDROXYL"/>
    <property type="match status" value="1"/>
</dbReference>
<keyword evidence="7" id="KW-0325">Glycoprotein</keyword>
<evidence type="ECO:0000256" key="5">
    <source>
        <dbReference type="ARBA" id="ARBA00022737"/>
    </source>
</evidence>
<evidence type="ECO:0000256" key="3">
    <source>
        <dbReference type="ARBA" id="ARBA00022703"/>
    </source>
</evidence>
<feature type="repeat" description="TNFR-Cys" evidence="9">
    <location>
        <begin position="64"/>
        <end position="105"/>
    </location>
</feature>
<evidence type="ECO:0000259" key="13">
    <source>
        <dbReference type="PROSITE" id="PS50026"/>
    </source>
</evidence>
<dbReference type="SUPFAM" id="SSF57586">
    <property type="entry name" value="TNF receptor-like"/>
    <property type="match status" value="1"/>
</dbReference>
<dbReference type="PROSITE" id="PS00022">
    <property type="entry name" value="EGF_1"/>
    <property type="match status" value="1"/>
</dbReference>
<dbReference type="InterPro" id="IPR000152">
    <property type="entry name" value="EGF-type_Asp/Asn_hydroxyl_site"/>
</dbReference>
<evidence type="ECO:0000256" key="10">
    <source>
        <dbReference type="SAM" id="MobiDB-lite"/>
    </source>
</evidence>
<sequence length="302" mass="33005">MVAWLAFVVCFLYLSKVIGLETSCCDSYHLQRQNGDLWTCDNCPPGHFFVDDCTFNGGSANCSVCPTGYFMASRNVFRSCAKCTENCPLNTIISVNCKFTSDLQCRCKDDDKYLDKDACATKTKCGKGYGANGTKDGNTICVECPEGTVSPNISSDEKCMPDTDDCAPMPCMNNGSCTDLEDDFKCTCPEGFAGRNCEYDTAGIIASIVLGVLYVPTVVIASVALKWSLRRKWKPRNPKNKNVSLQSLHSRQPENGPAQDTNGDTLAESSLRVADVRNGTFKSVKLLNSTDKEQMLHCVALL</sequence>
<feature type="domain" description="TNFR-Cys" evidence="14">
    <location>
        <begin position="64"/>
        <end position="105"/>
    </location>
</feature>
<dbReference type="SMART" id="SM00179">
    <property type="entry name" value="EGF_CA"/>
    <property type="match status" value="1"/>
</dbReference>
<name>A0ABY7EFL0_MYAAR</name>
<evidence type="ECO:0000256" key="1">
    <source>
        <dbReference type="ARBA" id="ARBA00004613"/>
    </source>
</evidence>
<dbReference type="PANTHER" id="PTHR23097">
    <property type="entry name" value="TUMOR NECROSIS FACTOR RECEPTOR SUPERFAMILY MEMBER"/>
    <property type="match status" value="1"/>
</dbReference>
<keyword evidence="3" id="KW-0053">Apoptosis</keyword>
<protein>
    <submittedName>
        <fullName evidence="15">TNR21-like protein</fullName>
    </submittedName>
</protein>
<keyword evidence="11" id="KW-0472">Membrane</keyword>
<evidence type="ECO:0000256" key="9">
    <source>
        <dbReference type="PROSITE-ProRule" id="PRU00206"/>
    </source>
</evidence>
<keyword evidence="2" id="KW-0964">Secreted</keyword>
<dbReference type="PROSITE" id="PS01186">
    <property type="entry name" value="EGF_2"/>
    <property type="match status" value="1"/>
</dbReference>
<feature type="transmembrane region" description="Helical" evidence="11">
    <location>
        <begin position="204"/>
        <end position="229"/>
    </location>
</feature>
<feature type="region of interest" description="Disordered" evidence="10">
    <location>
        <begin position="238"/>
        <end position="264"/>
    </location>
</feature>
<dbReference type="CDD" id="cd00054">
    <property type="entry name" value="EGF_CA"/>
    <property type="match status" value="1"/>
</dbReference>
<dbReference type="Pfam" id="PF00008">
    <property type="entry name" value="EGF"/>
    <property type="match status" value="1"/>
</dbReference>
<evidence type="ECO:0000256" key="2">
    <source>
        <dbReference type="ARBA" id="ARBA00022525"/>
    </source>
</evidence>
<feature type="chain" id="PRO_5046289751" evidence="12">
    <location>
        <begin position="20"/>
        <end position="302"/>
    </location>
</feature>
<dbReference type="Proteomes" id="UP001164746">
    <property type="component" value="Chromosome 6"/>
</dbReference>
<evidence type="ECO:0000256" key="12">
    <source>
        <dbReference type="SAM" id="SignalP"/>
    </source>
</evidence>
<evidence type="ECO:0000313" key="16">
    <source>
        <dbReference type="Proteomes" id="UP001164746"/>
    </source>
</evidence>
<reference evidence="15" key="1">
    <citation type="submission" date="2022-11" db="EMBL/GenBank/DDBJ databases">
        <title>Centuries of genome instability and evolution in soft-shell clam transmissible cancer (bioRxiv).</title>
        <authorList>
            <person name="Hart S.F.M."/>
            <person name="Yonemitsu M.A."/>
            <person name="Giersch R.M."/>
            <person name="Beal B.F."/>
            <person name="Arriagada G."/>
            <person name="Davis B.W."/>
            <person name="Ostrander E.A."/>
            <person name="Goff S.P."/>
            <person name="Metzger M.J."/>
        </authorList>
    </citation>
    <scope>NUCLEOTIDE SEQUENCE</scope>
    <source>
        <strain evidence="15">MELC-2E11</strain>
        <tissue evidence="15">Siphon/mantle</tissue>
    </source>
</reference>
<dbReference type="EMBL" id="CP111017">
    <property type="protein sequence ID" value="WAR07581.1"/>
    <property type="molecule type" value="Genomic_DNA"/>
</dbReference>
<feature type="domain" description="EGF-like" evidence="13">
    <location>
        <begin position="162"/>
        <end position="198"/>
    </location>
</feature>
<accession>A0ABY7EFL0</accession>
<dbReference type="InterPro" id="IPR000742">
    <property type="entry name" value="EGF"/>
</dbReference>
<keyword evidence="11" id="KW-0812">Transmembrane</keyword>
<keyword evidence="6 8" id="KW-1015">Disulfide bond</keyword>
<evidence type="ECO:0000256" key="11">
    <source>
        <dbReference type="SAM" id="Phobius"/>
    </source>
</evidence>
<dbReference type="SUPFAM" id="SSF57196">
    <property type="entry name" value="EGF/Laminin"/>
    <property type="match status" value="1"/>
</dbReference>
<keyword evidence="11" id="KW-1133">Transmembrane helix</keyword>
<evidence type="ECO:0000259" key="14">
    <source>
        <dbReference type="PROSITE" id="PS50050"/>
    </source>
</evidence>
<dbReference type="SMART" id="SM00208">
    <property type="entry name" value="TNFR"/>
    <property type="match status" value="2"/>
</dbReference>
<dbReference type="Gene3D" id="2.10.25.10">
    <property type="entry name" value="Laminin"/>
    <property type="match status" value="1"/>
</dbReference>
<feature type="signal peptide" evidence="12">
    <location>
        <begin position="1"/>
        <end position="19"/>
    </location>
</feature>
<evidence type="ECO:0000256" key="6">
    <source>
        <dbReference type="ARBA" id="ARBA00023157"/>
    </source>
</evidence>
<dbReference type="PROSITE" id="PS50026">
    <property type="entry name" value="EGF_3"/>
    <property type="match status" value="1"/>
</dbReference>
<evidence type="ECO:0000256" key="4">
    <source>
        <dbReference type="ARBA" id="ARBA00022729"/>
    </source>
</evidence>
<evidence type="ECO:0000256" key="8">
    <source>
        <dbReference type="PROSITE-ProRule" id="PRU00076"/>
    </source>
</evidence>
<keyword evidence="4 12" id="KW-0732">Signal</keyword>
<dbReference type="PANTHER" id="PTHR23097:SF181">
    <property type="entry name" value="CASPASE-8-LIKE"/>
    <property type="match status" value="1"/>
</dbReference>
<keyword evidence="8" id="KW-0245">EGF-like domain</keyword>
<dbReference type="InterPro" id="IPR018097">
    <property type="entry name" value="EGF_Ca-bd_CS"/>
</dbReference>
<dbReference type="PROSITE" id="PS50050">
    <property type="entry name" value="TNFR_NGFR_2"/>
    <property type="match status" value="1"/>
</dbReference>
<dbReference type="PRINTS" id="PR00010">
    <property type="entry name" value="EGFBLOOD"/>
</dbReference>
<keyword evidence="16" id="KW-1185">Reference proteome</keyword>
<evidence type="ECO:0000313" key="15">
    <source>
        <dbReference type="EMBL" id="WAR07581.1"/>
    </source>
</evidence>
<dbReference type="InterPro" id="IPR001881">
    <property type="entry name" value="EGF-like_Ca-bd_dom"/>
</dbReference>
<dbReference type="Gene3D" id="2.10.50.10">
    <property type="entry name" value="Tumor Necrosis Factor Receptor, subunit A, domain 2"/>
    <property type="match status" value="2"/>
</dbReference>
<dbReference type="InterPro" id="IPR052459">
    <property type="entry name" value="TNFRSF_decoy_receptor"/>
</dbReference>
<dbReference type="PROSITE" id="PS01187">
    <property type="entry name" value="EGF_CA"/>
    <property type="match status" value="1"/>
</dbReference>
<dbReference type="InterPro" id="IPR001368">
    <property type="entry name" value="TNFR/NGFR_Cys_rich_reg"/>
</dbReference>
<feature type="disulfide bond" evidence="8">
    <location>
        <begin position="188"/>
        <end position="197"/>
    </location>
</feature>
<keyword evidence="5" id="KW-0677">Repeat</keyword>
<evidence type="ECO:0000256" key="7">
    <source>
        <dbReference type="ARBA" id="ARBA00023180"/>
    </source>
</evidence>
<dbReference type="SMART" id="SM00181">
    <property type="entry name" value="EGF"/>
    <property type="match status" value="1"/>
</dbReference>
<feature type="disulfide bond" evidence="9">
    <location>
        <begin position="87"/>
        <end position="105"/>
    </location>
</feature>
<feature type="disulfide bond" evidence="9">
    <location>
        <begin position="65"/>
        <end position="80"/>
    </location>
</feature>
<comment type="subcellular location">
    <subcellularLocation>
        <location evidence="1">Secreted</location>
    </subcellularLocation>
</comment>
<comment type="caution">
    <text evidence="8">Lacks conserved residue(s) required for the propagation of feature annotation.</text>
</comment>
<gene>
    <name evidence="15" type="ORF">MAR_017539</name>
</gene>
<proteinExistence type="predicted"/>